<keyword evidence="3" id="KW-1185">Reference proteome</keyword>
<dbReference type="Gene3D" id="1.10.260.40">
    <property type="entry name" value="lambda repressor-like DNA-binding domains"/>
    <property type="match status" value="1"/>
</dbReference>
<name>A0A428X1B5_AMYBA</name>
<protein>
    <submittedName>
        <fullName evidence="2">XRE family transcriptional regulator</fullName>
    </submittedName>
</protein>
<proteinExistence type="predicted"/>
<feature type="domain" description="HTH cro/C1-type" evidence="1">
    <location>
        <begin position="18"/>
        <end position="72"/>
    </location>
</feature>
<dbReference type="Pfam" id="PF13560">
    <property type="entry name" value="HTH_31"/>
    <property type="match status" value="1"/>
</dbReference>
<gene>
    <name evidence="2" type="ORF">DMA12_05330</name>
</gene>
<evidence type="ECO:0000313" key="2">
    <source>
        <dbReference type="EMBL" id="RSM49134.1"/>
    </source>
</evidence>
<dbReference type="InterPro" id="IPR043917">
    <property type="entry name" value="DUF5753"/>
</dbReference>
<dbReference type="GO" id="GO:0003677">
    <property type="term" value="F:DNA binding"/>
    <property type="evidence" value="ECO:0007669"/>
    <property type="project" value="InterPro"/>
</dbReference>
<comment type="caution">
    <text evidence="2">The sequence shown here is derived from an EMBL/GenBank/DDBJ whole genome shotgun (WGS) entry which is preliminary data.</text>
</comment>
<accession>A0A428X1B5</accession>
<dbReference type="AlphaFoldDB" id="A0A428X1B5"/>
<dbReference type="InterPro" id="IPR010982">
    <property type="entry name" value="Lambda_DNA-bd_dom_sf"/>
</dbReference>
<dbReference type="Pfam" id="PF19054">
    <property type="entry name" value="DUF5753"/>
    <property type="match status" value="1"/>
</dbReference>
<dbReference type="CDD" id="cd00093">
    <property type="entry name" value="HTH_XRE"/>
    <property type="match status" value="1"/>
</dbReference>
<dbReference type="SMART" id="SM00530">
    <property type="entry name" value="HTH_XRE"/>
    <property type="match status" value="1"/>
</dbReference>
<evidence type="ECO:0000259" key="1">
    <source>
        <dbReference type="PROSITE" id="PS50943"/>
    </source>
</evidence>
<reference evidence="2 3" key="1">
    <citation type="submission" date="2018-05" db="EMBL/GenBank/DDBJ databases">
        <title>Evolution of GPA BGCs.</title>
        <authorList>
            <person name="Waglechner N."/>
            <person name="Wright G.D."/>
        </authorList>
    </citation>
    <scope>NUCLEOTIDE SEQUENCE [LARGE SCALE GENOMIC DNA]</scope>
    <source>
        <strain evidence="2 3">DSM 5908</strain>
    </source>
</reference>
<sequence>MVGGRNPVAEQRRLRAELRRLRNSAGLTQKQVATALEWSLSKVIRIEGGTVGLSITDLKALLDLYGVTSQEQIDDLSAAARASREKAWWDAFRGHASPQLIEYIAVEASASTLSEYQTFIVPGILQTTAYIRALGEEFGFDDDGTERAIAMRTERRRLLTGEHPLEARFVLDEMVIRRAIGSPGTMREQLDFLKELNRLPTVSIQVATSDRRVTRWMQSPFTIFELPDQDHHVYVDQPGCTLIARTNPDEVGRYLDAFEQLQEPAHSSPAAELDVVIDQIAKQQA</sequence>
<evidence type="ECO:0000313" key="3">
    <source>
        <dbReference type="Proteomes" id="UP000286716"/>
    </source>
</evidence>
<dbReference type="InterPro" id="IPR001387">
    <property type="entry name" value="Cro/C1-type_HTH"/>
</dbReference>
<dbReference type="EMBL" id="QHHU01000004">
    <property type="protein sequence ID" value="RSM49134.1"/>
    <property type="molecule type" value="Genomic_DNA"/>
</dbReference>
<dbReference type="Proteomes" id="UP000286716">
    <property type="component" value="Unassembled WGS sequence"/>
</dbReference>
<dbReference type="PROSITE" id="PS50943">
    <property type="entry name" value="HTH_CROC1"/>
    <property type="match status" value="1"/>
</dbReference>
<organism evidence="2 3">
    <name type="scientific">Amycolatopsis balhimycina DSM 5908</name>
    <dbReference type="NCBI Taxonomy" id="1081091"/>
    <lineage>
        <taxon>Bacteria</taxon>
        <taxon>Bacillati</taxon>
        <taxon>Actinomycetota</taxon>
        <taxon>Actinomycetes</taxon>
        <taxon>Pseudonocardiales</taxon>
        <taxon>Pseudonocardiaceae</taxon>
        <taxon>Amycolatopsis</taxon>
    </lineage>
</organism>
<dbReference type="SUPFAM" id="SSF47413">
    <property type="entry name" value="lambda repressor-like DNA-binding domains"/>
    <property type="match status" value="1"/>
</dbReference>
<dbReference type="OrthoDB" id="5177725at2"/>